<proteinExistence type="predicted"/>
<dbReference type="InterPro" id="IPR036770">
    <property type="entry name" value="Ankyrin_rpt-contain_sf"/>
</dbReference>
<dbReference type="SMART" id="SM00248">
    <property type="entry name" value="ANK"/>
    <property type="match status" value="5"/>
</dbReference>
<feature type="repeat" description="ANK" evidence="3">
    <location>
        <begin position="244"/>
        <end position="276"/>
    </location>
</feature>
<evidence type="ECO:0000313" key="5">
    <source>
        <dbReference type="EMBL" id="KPI96888.1"/>
    </source>
</evidence>
<dbReference type="PROSITE" id="PS50088">
    <property type="entry name" value="ANK_REPEAT"/>
    <property type="match status" value="4"/>
</dbReference>
<dbReference type="InterPro" id="IPR002110">
    <property type="entry name" value="Ankyrin_rpt"/>
</dbReference>
<dbReference type="AlphaFoldDB" id="A0A194PV73"/>
<feature type="repeat" description="ANK" evidence="3">
    <location>
        <begin position="210"/>
        <end position="242"/>
    </location>
</feature>
<feature type="compositionally biased region" description="Acidic residues" evidence="4">
    <location>
        <begin position="299"/>
        <end position="319"/>
    </location>
</feature>
<evidence type="ECO:0000256" key="3">
    <source>
        <dbReference type="PROSITE-ProRule" id="PRU00023"/>
    </source>
</evidence>
<dbReference type="PANTHER" id="PTHR46680">
    <property type="entry name" value="NF-KAPPA-B INHIBITOR ALPHA"/>
    <property type="match status" value="1"/>
</dbReference>
<feature type="repeat" description="ANK" evidence="3">
    <location>
        <begin position="135"/>
        <end position="167"/>
    </location>
</feature>
<evidence type="ECO:0000256" key="2">
    <source>
        <dbReference type="ARBA" id="ARBA00023043"/>
    </source>
</evidence>
<name>A0A194PV73_PAPXU</name>
<dbReference type="EMBL" id="KQ459592">
    <property type="protein sequence ID" value="KPI96888.1"/>
    <property type="molecule type" value="Genomic_DNA"/>
</dbReference>
<dbReference type="Gene3D" id="1.25.40.20">
    <property type="entry name" value="Ankyrin repeat-containing domain"/>
    <property type="match status" value="1"/>
</dbReference>
<keyword evidence="1" id="KW-0677">Repeat</keyword>
<dbReference type="STRING" id="66420.A0A194PV73"/>
<dbReference type="SUPFAM" id="SSF48403">
    <property type="entry name" value="Ankyrin repeat"/>
    <property type="match status" value="1"/>
</dbReference>
<dbReference type="PROSITE" id="PS50297">
    <property type="entry name" value="ANK_REP_REGION"/>
    <property type="match status" value="4"/>
</dbReference>
<dbReference type="PANTHER" id="PTHR46680:SF3">
    <property type="entry name" value="NF-KAPPA-B INHIBITOR CACTUS"/>
    <property type="match status" value="1"/>
</dbReference>
<evidence type="ECO:0000256" key="1">
    <source>
        <dbReference type="ARBA" id="ARBA00022737"/>
    </source>
</evidence>
<evidence type="ECO:0000313" key="6">
    <source>
        <dbReference type="Proteomes" id="UP000053268"/>
    </source>
</evidence>
<dbReference type="GO" id="GO:0051059">
    <property type="term" value="F:NF-kappaB binding"/>
    <property type="evidence" value="ECO:0007669"/>
    <property type="project" value="TreeGrafter"/>
</dbReference>
<feature type="region of interest" description="Disordered" evidence="4">
    <location>
        <begin position="294"/>
        <end position="319"/>
    </location>
</feature>
<organism evidence="5 6">
    <name type="scientific">Papilio xuthus</name>
    <name type="common">Asian swallowtail butterfly</name>
    <dbReference type="NCBI Taxonomy" id="66420"/>
    <lineage>
        <taxon>Eukaryota</taxon>
        <taxon>Metazoa</taxon>
        <taxon>Ecdysozoa</taxon>
        <taxon>Arthropoda</taxon>
        <taxon>Hexapoda</taxon>
        <taxon>Insecta</taxon>
        <taxon>Pterygota</taxon>
        <taxon>Neoptera</taxon>
        <taxon>Endopterygota</taxon>
        <taxon>Lepidoptera</taxon>
        <taxon>Glossata</taxon>
        <taxon>Ditrysia</taxon>
        <taxon>Papilionoidea</taxon>
        <taxon>Papilionidae</taxon>
        <taxon>Papilioninae</taxon>
        <taxon>Papilio</taxon>
    </lineage>
</organism>
<protein>
    <submittedName>
        <fullName evidence="5">NF-kappa-B inhibitor cactus</fullName>
    </submittedName>
</protein>
<dbReference type="GO" id="GO:0005829">
    <property type="term" value="C:cytosol"/>
    <property type="evidence" value="ECO:0007669"/>
    <property type="project" value="TreeGrafter"/>
</dbReference>
<gene>
    <name evidence="5" type="ORF">RR46_05013</name>
</gene>
<dbReference type="Pfam" id="PF00023">
    <property type="entry name" value="Ank"/>
    <property type="match status" value="1"/>
</dbReference>
<keyword evidence="6" id="KW-1185">Reference proteome</keyword>
<feature type="repeat" description="ANK" evidence="3">
    <location>
        <begin position="168"/>
        <end position="189"/>
    </location>
</feature>
<dbReference type="InterPro" id="IPR051070">
    <property type="entry name" value="NF-kappa-B_inhibitor"/>
</dbReference>
<sequence length="336" mass="36257">MSAKKETKVFEDKNTDSGYLSGVISSEQLSGEIDVGAVCDSENVCQFSEEQIDSGLDLSECLSNVKISDTDTQVPRIKVEPTRSLDYPPYQILFQQDDDGDTQLHIASVHGCEKSVGTLIRVCPEKSWLDVANDYGHTALHLAVMSGNAVVTRMLVIAGASLALRDFNGETPLHHAVAANNKDCIQALLAPVQDQPHHKLSTVLNQKNYNGQMCVHVAAAAGHVDTLNTLAYYGADLNAAEGLAGWTALHIAARRGDARLCSALLQRGASARARSMAGRTPRSMAARTAARHAFSALSEDTDTDTDSEDDEDDMFDSDTESLFEKLKESANFINVA</sequence>
<keyword evidence="2 3" id="KW-0040">ANK repeat</keyword>
<dbReference type="Pfam" id="PF12796">
    <property type="entry name" value="Ank_2"/>
    <property type="match status" value="1"/>
</dbReference>
<evidence type="ECO:0000256" key="4">
    <source>
        <dbReference type="SAM" id="MobiDB-lite"/>
    </source>
</evidence>
<accession>A0A194PV73</accession>
<dbReference type="GO" id="GO:0071356">
    <property type="term" value="P:cellular response to tumor necrosis factor"/>
    <property type="evidence" value="ECO:0007669"/>
    <property type="project" value="TreeGrafter"/>
</dbReference>
<reference evidence="5 6" key="1">
    <citation type="journal article" date="2015" name="Nat. Commun.">
        <title>Outbred genome sequencing and CRISPR/Cas9 gene editing in butterflies.</title>
        <authorList>
            <person name="Li X."/>
            <person name="Fan D."/>
            <person name="Zhang W."/>
            <person name="Liu G."/>
            <person name="Zhang L."/>
            <person name="Zhao L."/>
            <person name="Fang X."/>
            <person name="Chen L."/>
            <person name="Dong Y."/>
            <person name="Chen Y."/>
            <person name="Ding Y."/>
            <person name="Zhao R."/>
            <person name="Feng M."/>
            <person name="Zhu Y."/>
            <person name="Feng Y."/>
            <person name="Jiang X."/>
            <person name="Zhu D."/>
            <person name="Xiang H."/>
            <person name="Feng X."/>
            <person name="Li S."/>
            <person name="Wang J."/>
            <person name="Zhang G."/>
            <person name="Kronforst M.R."/>
            <person name="Wang W."/>
        </authorList>
    </citation>
    <scope>NUCLEOTIDE SEQUENCE [LARGE SCALE GENOMIC DNA]</scope>
    <source>
        <strain evidence="5">Ya'a_city_454_Px</strain>
        <tissue evidence="5">Whole body</tissue>
    </source>
</reference>
<dbReference type="Proteomes" id="UP000053268">
    <property type="component" value="Unassembled WGS sequence"/>
</dbReference>